<dbReference type="PANTHER" id="PTHR44936">
    <property type="entry name" value="SENSOR PROTEIN CREC"/>
    <property type="match status" value="1"/>
</dbReference>
<dbReference type="EC" id="2.7.13.3" evidence="2"/>
<evidence type="ECO:0000256" key="1">
    <source>
        <dbReference type="ARBA" id="ARBA00000085"/>
    </source>
</evidence>
<evidence type="ECO:0000256" key="8">
    <source>
        <dbReference type="SAM" id="Phobius"/>
    </source>
</evidence>
<keyword evidence="5 10" id="KW-0418">Kinase</keyword>
<dbReference type="GO" id="GO:0006355">
    <property type="term" value="P:regulation of DNA-templated transcription"/>
    <property type="evidence" value="ECO:0007669"/>
    <property type="project" value="InterPro"/>
</dbReference>
<keyword evidence="8" id="KW-0812">Transmembrane</keyword>
<dbReference type="PANTHER" id="PTHR44936:SF10">
    <property type="entry name" value="SENSOR PROTEIN RSTB"/>
    <property type="match status" value="1"/>
</dbReference>
<feature type="region of interest" description="Disordered" evidence="7">
    <location>
        <begin position="563"/>
        <end position="584"/>
    </location>
</feature>
<dbReference type="SUPFAM" id="SSF55874">
    <property type="entry name" value="ATPase domain of HSP90 chaperone/DNA topoisomerase II/histidine kinase"/>
    <property type="match status" value="1"/>
</dbReference>
<evidence type="ECO:0000256" key="3">
    <source>
        <dbReference type="ARBA" id="ARBA00022679"/>
    </source>
</evidence>
<keyword evidence="4" id="KW-0547">Nucleotide-binding</keyword>
<dbReference type="InterPro" id="IPR035965">
    <property type="entry name" value="PAS-like_dom_sf"/>
</dbReference>
<dbReference type="GO" id="GO:0004673">
    <property type="term" value="F:protein histidine kinase activity"/>
    <property type="evidence" value="ECO:0007669"/>
    <property type="project" value="UniProtKB-EC"/>
</dbReference>
<reference evidence="10 11" key="1">
    <citation type="submission" date="2020-11" db="EMBL/GenBank/DDBJ databases">
        <title>Carbohydrate-dependent, anaerobic sulfur respiration: A novel catabolism in halophilic archaea.</title>
        <authorList>
            <person name="Sorokin D.Y."/>
            <person name="Messina E."/>
            <person name="Smedile F."/>
            <person name="La Cono V."/>
            <person name="Hallsworth J.E."/>
            <person name="Yakimov M.M."/>
        </authorList>
    </citation>
    <scope>NUCLEOTIDE SEQUENCE [LARGE SCALE GENOMIC DNA]</scope>
    <source>
        <strain evidence="10 11">HSR-Est</strain>
    </source>
</reference>
<dbReference type="Pfam" id="PF16927">
    <property type="entry name" value="HisKA_7TM"/>
    <property type="match status" value="1"/>
</dbReference>
<evidence type="ECO:0000256" key="2">
    <source>
        <dbReference type="ARBA" id="ARBA00012438"/>
    </source>
</evidence>
<dbReference type="SMART" id="SM00387">
    <property type="entry name" value="HATPase_c"/>
    <property type="match status" value="1"/>
</dbReference>
<dbReference type="RefSeq" id="WP_229121894.1">
    <property type="nucleotide sequence ID" value="NZ_CP064791.1"/>
</dbReference>
<name>A0A897NR42_9EURY</name>
<dbReference type="Pfam" id="PF00989">
    <property type="entry name" value="PAS"/>
    <property type="match status" value="1"/>
</dbReference>
<feature type="domain" description="Histidine kinase" evidence="9">
    <location>
        <begin position="362"/>
        <end position="563"/>
    </location>
</feature>
<dbReference type="InterPro" id="IPR031621">
    <property type="entry name" value="HisKA_7TM"/>
</dbReference>
<dbReference type="InterPro" id="IPR013767">
    <property type="entry name" value="PAS_fold"/>
</dbReference>
<dbReference type="Proteomes" id="UP000663292">
    <property type="component" value="Chromosome"/>
</dbReference>
<dbReference type="CDD" id="cd00130">
    <property type="entry name" value="PAS"/>
    <property type="match status" value="1"/>
</dbReference>
<evidence type="ECO:0000256" key="6">
    <source>
        <dbReference type="ARBA" id="ARBA00022840"/>
    </source>
</evidence>
<feature type="transmembrane region" description="Helical" evidence="8">
    <location>
        <begin position="80"/>
        <end position="99"/>
    </location>
</feature>
<dbReference type="SUPFAM" id="SSF55785">
    <property type="entry name" value="PYP-like sensor domain (PAS domain)"/>
    <property type="match status" value="1"/>
</dbReference>
<evidence type="ECO:0000313" key="11">
    <source>
        <dbReference type="Proteomes" id="UP000663292"/>
    </source>
</evidence>
<dbReference type="InterPro" id="IPR036890">
    <property type="entry name" value="HATPase_C_sf"/>
</dbReference>
<evidence type="ECO:0000256" key="5">
    <source>
        <dbReference type="ARBA" id="ARBA00022777"/>
    </source>
</evidence>
<keyword evidence="11" id="KW-1185">Reference proteome</keyword>
<protein>
    <recommendedName>
        <fullName evidence="2">histidine kinase</fullName>
        <ecNumber evidence="2">2.7.13.3</ecNumber>
    </recommendedName>
</protein>
<evidence type="ECO:0000313" key="10">
    <source>
        <dbReference type="EMBL" id="QSG13945.1"/>
    </source>
</evidence>
<dbReference type="Gene3D" id="3.30.450.20">
    <property type="entry name" value="PAS domain"/>
    <property type="match status" value="1"/>
</dbReference>
<keyword evidence="6" id="KW-0067">ATP-binding</keyword>
<dbReference type="InterPro" id="IPR050980">
    <property type="entry name" value="2C_sensor_his_kinase"/>
</dbReference>
<dbReference type="Gene3D" id="3.30.565.10">
    <property type="entry name" value="Histidine kinase-like ATPase, C-terminal domain"/>
    <property type="match status" value="1"/>
</dbReference>
<dbReference type="GO" id="GO:0005524">
    <property type="term" value="F:ATP binding"/>
    <property type="evidence" value="ECO:0007669"/>
    <property type="project" value="UniProtKB-KW"/>
</dbReference>
<gene>
    <name evidence="10" type="ORF">HSEST_0396</name>
</gene>
<feature type="transmembrane region" description="Helical" evidence="8">
    <location>
        <begin position="49"/>
        <end position="68"/>
    </location>
</feature>
<organism evidence="10 11">
    <name type="scientific">Halapricum desulfuricans</name>
    <dbReference type="NCBI Taxonomy" id="2841257"/>
    <lineage>
        <taxon>Archaea</taxon>
        <taxon>Methanobacteriati</taxon>
        <taxon>Methanobacteriota</taxon>
        <taxon>Stenosarchaea group</taxon>
        <taxon>Halobacteria</taxon>
        <taxon>Halobacteriales</taxon>
        <taxon>Haloarculaceae</taxon>
        <taxon>Halapricum</taxon>
    </lineage>
</organism>
<keyword evidence="8" id="KW-0472">Membrane</keyword>
<keyword evidence="3" id="KW-0808">Transferase</keyword>
<evidence type="ECO:0000256" key="7">
    <source>
        <dbReference type="SAM" id="MobiDB-lite"/>
    </source>
</evidence>
<accession>A0A897NR42</accession>
<feature type="transmembrane region" description="Helical" evidence="8">
    <location>
        <begin position="189"/>
        <end position="208"/>
    </location>
</feature>
<feature type="transmembrane region" description="Helical" evidence="8">
    <location>
        <begin position="111"/>
        <end position="133"/>
    </location>
</feature>
<feature type="transmembrane region" description="Helical" evidence="8">
    <location>
        <begin position="153"/>
        <end position="177"/>
    </location>
</feature>
<evidence type="ECO:0000256" key="4">
    <source>
        <dbReference type="ARBA" id="ARBA00022741"/>
    </source>
</evidence>
<proteinExistence type="predicted"/>
<dbReference type="InterPro" id="IPR005467">
    <property type="entry name" value="His_kinase_dom"/>
</dbReference>
<sequence length="584" mass="64848">MSLSPGMIAGDGSILTGMKLILLVSIAVGISAAALAYRERPEPGSTPLIFLLAGQSWWSITILFRISTVDPGRELFWLKLSWIGTVVIPVAWLFFCLEYTGHHRYVRARYIALASVIPALTAVISLTNGYHQLLYLDTNTIEHGSVLVGTPGVWYWVIAGYTYLLGVSGAIPLLEVITDEPDMFRGQSLTLLLGLSVPWATNLLYLFGAFPTAGIDPTPAAFAVSGVAYLGAITRFQLFEANPAPIREARFTVFERMQNGAIVVDSRKNIVKMNAQAEQILNRRSSEILGTHIGEFIPHINTILGKQSSRLIFRPEDTIAAYDISVNKLTNFRDQTTGWIITLHDISEHIQQQQRLEVLNRVFRHNVRTNTQVIIGKSEFLAKHNSKAAAKTIQENALEIEDISQKARTILEMFEHSRDRMQGMSLERCLNSCVSTIRDQYPDVTIETDLHREPIYVSSVLENVFINLLENAAEHNTNSDPRIWIDTHTTEEQARITVADNGPGIDDQELALLKEGKETPLEHGTGFGLAIIIWGTAIADGEITFENNNPTGLIVTVEVPRYHEPDKTEGSPPLQEGTRPTDGE</sequence>
<dbReference type="EMBL" id="CP064791">
    <property type="protein sequence ID" value="QSG13945.1"/>
    <property type="molecule type" value="Genomic_DNA"/>
</dbReference>
<evidence type="ECO:0000259" key="9">
    <source>
        <dbReference type="PROSITE" id="PS50109"/>
    </source>
</evidence>
<keyword evidence="8" id="KW-1133">Transmembrane helix</keyword>
<dbReference type="InterPro" id="IPR000014">
    <property type="entry name" value="PAS"/>
</dbReference>
<dbReference type="PROSITE" id="PS50109">
    <property type="entry name" value="HIS_KIN"/>
    <property type="match status" value="1"/>
</dbReference>
<dbReference type="SMART" id="SM00091">
    <property type="entry name" value="PAS"/>
    <property type="match status" value="1"/>
</dbReference>
<dbReference type="Pfam" id="PF02518">
    <property type="entry name" value="HATPase_c"/>
    <property type="match status" value="1"/>
</dbReference>
<dbReference type="AlphaFoldDB" id="A0A897NR42"/>
<dbReference type="InterPro" id="IPR003594">
    <property type="entry name" value="HATPase_dom"/>
</dbReference>
<feature type="transmembrane region" description="Helical" evidence="8">
    <location>
        <begin position="20"/>
        <end position="37"/>
    </location>
</feature>
<comment type="catalytic activity">
    <reaction evidence="1">
        <text>ATP + protein L-histidine = ADP + protein N-phospho-L-histidine.</text>
        <dbReference type="EC" id="2.7.13.3"/>
    </reaction>
</comment>
<dbReference type="GeneID" id="68857036"/>